<proteinExistence type="predicted"/>
<organism evidence="1 2">
    <name type="scientific">Citrobacter koseri</name>
    <name type="common">Citrobacter diversus</name>
    <dbReference type="NCBI Taxonomy" id="545"/>
    <lineage>
        <taxon>Bacteria</taxon>
        <taxon>Pseudomonadati</taxon>
        <taxon>Pseudomonadota</taxon>
        <taxon>Gammaproteobacteria</taxon>
        <taxon>Enterobacterales</taxon>
        <taxon>Enterobacteriaceae</taxon>
        <taxon>Citrobacter</taxon>
    </lineage>
</organism>
<dbReference type="PANTHER" id="PTHR30451:SF21">
    <property type="entry name" value="FIMBRIAL USHER DOMAIN-CONTAINING PROTEIN YDET-RELATED"/>
    <property type="match status" value="1"/>
</dbReference>
<dbReference type="EMBL" id="UAVY01000001">
    <property type="protein sequence ID" value="SQB20824.1"/>
    <property type="molecule type" value="Genomic_DNA"/>
</dbReference>
<dbReference type="Proteomes" id="UP000251584">
    <property type="component" value="Unassembled WGS sequence"/>
</dbReference>
<sequence>MQVTVKETDGSESHFVVPYASVPVLQREKNLRYSVTAGRYRAYDKDVEQTPFAQGSAIYGLPYSFTAYGGVQQSRHYQVAGDSAPGKTWGI</sequence>
<dbReference type="GO" id="GO:0009279">
    <property type="term" value="C:cell outer membrane"/>
    <property type="evidence" value="ECO:0007669"/>
    <property type="project" value="TreeGrafter"/>
</dbReference>
<evidence type="ECO:0000313" key="1">
    <source>
        <dbReference type="EMBL" id="SQB20824.1"/>
    </source>
</evidence>
<dbReference type="GO" id="GO:0009297">
    <property type="term" value="P:pilus assembly"/>
    <property type="evidence" value="ECO:0007669"/>
    <property type="project" value="InterPro"/>
</dbReference>
<dbReference type="GO" id="GO:0015473">
    <property type="term" value="F:fimbrial usher porin activity"/>
    <property type="evidence" value="ECO:0007669"/>
    <property type="project" value="InterPro"/>
</dbReference>
<dbReference type="Pfam" id="PF00577">
    <property type="entry name" value="Usher"/>
    <property type="match status" value="1"/>
</dbReference>
<name>A0A2X2UW94_CITKO</name>
<dbReference type="AlphaFoldDB" id="A0A2X2UW94"/>
<reference evidence="1 2" key="1">
    <citation type="submission" date="2018-06" db="EMBL/GenBank/DDBJ databases">
        <authorList>
            <consortium name="Pathogen Informatics"/>
            <person name="Doyle S."/>
        </authorList>
    </citation>
    <scope>NUCLEOTIDE SEQUENCE [LARGE SCALE GENOMIC DNA]</scope>
    <source>
        <strain evidence="1 2">NCTC10786</strain>
    </source>
</reference>
<dbReference type="InterPro" id="IPR000015">
    <property type="entry name" value="Fimb_usher"/>
</dbReference>
<dbReference type="PANTHER" id="PTHR30451">
    <property type="entry name" value="OUTER MEMBRANE USHER PROTEIN"/>
    <property type="match status" value="1"/>
</dbReference>
<evidence type="ECO:0000313" key="2">
    <source>
        <dbReference type="Proteomes" id="UP000251584"/>
    </source>
</evidence>
<gene>
    <name evidence="1" type="primary">lpfC_2</name>
    <name evidence="1" type="ORF">NCTC10786_00305</name>
</gene>
<accession>A0A2X2UW94</accession>
<protein>
    <submittedName>
        <fullName evidence="1">Fimbrial usher protein</fullName>
    </submittedName>
</protein>